<proteinExistence type="predicted"/>
<keyword evidence="3" id="KW-0862">Zinc</keyword>
<keyword evidence="2 4" id="KW-0863">Zinc-finger</keyword>
<dbReference type="RefSeq" id="XP_002504327.1">
    <property type="nucleotide sequence ID" value="XM_002504281.1"/>
</dbReference>
<dbReference type="SUPFAM" id="SSF144232">
    <property type="entry name" value="HIT/MYND zinc finger-like"/>
    <property type="match status" value="1"/>
</dbReference>
<feature type="region of interest" description="Disordered" evidence="5">
    <location>
        <begin position="437"/>
        <end position="466"/>
    </location>
</feature>
<dbReference type="GO" id="GO:0008270">
    <property type="term" value="F:zinc ion binding"/>
    <property type="evidence" value="ECO:0007669"/>
    <property type="project" value="UniProtKB-KW"/>
</dbReference>
<evidence type="ECO:0000313" key="7">
    <source>
        <dbReference type="EMBL" id="ACO65585.1"/>
    </source>
</evidence>
<evidence type="ECO:0000313" key="8">
    <source>
        <dbReference type="Proteomes" id="UP000002009"/>
    </source>
</evidence>
<keyword evidence="1" id="KW-0479">Metal-binding</keyword>
<dbReference type="Pfam" id="PF01753">
    <property type="entry name" value="zf-MYND"/>
    <property type="match status" value="1"/>
</dbReference>
<dbReference type="Gene3D" id="6.10.140.2220">
    <property type="match status" value="1"/>
</dbReference>
<evidence type="ECO:0000256" key="4">
    <source>
        <dbReference type="PROSITE-ProRule" id="PRU00134"/>
    </source>
</evidence>
<dbReference type="OrthoDB" id="550206at2759"/>
<dbReference type="GeneID" id="8246192"/>
<dbReference type="PROSITE" id="PS50865">
    <property type="entry name" value="ZF_MYND_2"/>
    <property type="match status" value="1"/>
</dbReference>
<evidence type="ECO:0000259" key="6">
    <source>
        <dbReference type="PROSITE" id="PS50865"/>
    </source>
</evidence>
<dbReference type="EMBL" id="CP001329">
    <property type="protein sequence ID" value="ACO65585.1"/>
    <property type="molecule type" value="Genomic_DNA"/>
</dbReference>
<keyword evidence="8" id="KW-1185">Reference proteome</keyword>
<gene>
    <name evidence="7" type="ORF">MICPUN_108917</name>
</gene>
<name>C1ECH4_MICCC</name>
<feature type="domain" description="MYND-type" evidence="6">
    <location>
        <begin position="3"/>
        <end position="45"/>
    </location>
</feature>
<dbReference type="STRING" id="296587.C1ECH4"/>
<evidence type="ECO:0000256" key="5">
    <source>
        <dbReference type="SAM" id="MobiDB-lite"/>
    </source>
</evidence>
<evidence type="ECO:0000256" key="1">
    <source>
        <dbReference type="ARBA" id="ARBA00022723"/>
    </source>
</evidence>
<dbReference type="InterPro" id="IPR002893">
    <property type="entry name" value="Znf_MYND"/>
</dbReference>
<evidence type="ECO:0000256" key="2">
    <source>
        <dbReference type="ARBA" id="ARBA00022771"/>
    </source>
</evidence>
<reference evidence="7 8" key="1">
    <citation type="journal article" date="2009" name="Science">
        <title>Green evolution and dynamic adaptations revealed by genomes of the marine picoeukaryotes Micromonas.</title>
        <authorList>
            <person name="Worden A.Z."/>
            <person name="Lee J.H."/>
            <person name="Mock T."/>
            <person name="Rouze P."/>
            <person name="Simmons M.P."/>
            <person name="Aerts A.L."/>
            <person name="Allen A.E."/>
            <person name="Cuvelier M.L."/>
            <person name="Derelle E."/>
            <person name="Everett M.V."/>
            <person name="Foulon E."/>
            <person name="Grimwood J."/>
            <person name="Gundlach H."/>
            <person name="Henrissat B."/>
            <person name="Napoli C."/>
            <person name="McDonald S.M."/>
            <person name="Parker M.S."/>
            <person name="Rombauts S."/>
            <person name="Salamov A."/>
            <person name="Von Dassow P."/>
            <person name="Badger J.H."/>
            <person name="Coutinho P.M."/>
            <person name="Demir E."/>
            <person name="Dubchak I."/>
            <person name="Gentemann C."/>
            <person name="Eikrem W."/>
            <person name="Gready J.E."/>
            <person name="John U."/>
            <person name="Lanier W."/>
            <person name="Lindquist E.A."/>
            <person name="Lucas S."/>
            <person name="Mayer K.F."/>
            <person name="Moreau H."/>
            <person name="Not F."/>
            <person name="Otillar R."/>
            <person name="Panaud O."/>
            <person name="Pangilinan J."/>
            <person name="Paulsen I."/>
            <person name="Piegu B."/>
            <person name="Poliakov A."/>
            <person name="Robbens S."/>
            <person name="Schmutz J."/>
            <person name="Toulza E."/>
            <person name="Wyss T."/>
            <person name="Zelensky A."/>
            <person name="Zhou K."/>
            <person name="Armbrust E.V."/>
            <person name="Bhattacharya D."/>
            <person name="Goodenough U.W."/>
            <person name="Van de Peer Y."/>
            <person name="Grigoriev I.V."/>
        </authorList>
    </citation>
    <scope>NUCLEOTIDE SEQUENCE [LARGE SCALE GENOMIC DNA]</scope>
    <source>
        <strain evidence="8">RCC299 / NOUM17</strain>
    </source>
</reference>
<organism evidence="7 8">
    <name type="scientific">Micromonas commoda (strain RCC299 / NOUM17 / CCMP2709)</name>
    <name type="common">Picoplanktonic green alga</name>
    <dbReference type="NCBI Taxonomy" id="296587"/>
    <lineage>
        <taxon>Eukaryota</taxon>
        <taxon>Viridiplantae</taxon>
        <taxon>Chlorophyta</taxon>
        <taxon>Mamiellophyceae</taxon>
        <taxon>Mamiellales</taxon>
        <taxon>Mamiellaceae</taxon>
        <taxon>Micromonas</taxon>
    </lineage>
</organism>
<dbReference type="KEGG" id="mis:MICPUN_108917"/>
<evidence type="ECO:0000256" key="3">
    <source>
        <dbReference type="ARBA" id="ARBA00022833"/>
    </source>
</evidence>
<sequence length="466" mass="52120">MTCSGCGAAKRPDGKSLLRCGKCKTTQYCSKECQVNMWPTHKAECLQQTSKKALDEAKKRPDEGALRQRRSIQQNSGSGMNALFERLQQQFDARDKAIRDFVHPARAASARAGLVHNDFVDLEAAMRGEQFPGPLAAEDAEHSGFWVYWPDDWAKTPGAMAEWCLEEFNEFGAFHSEEEIEKEFFGGDGEEWNLIDGPGWPGIYTDRRSHGIHLAPDKYVTRCDTWEEAWKLWHRTGGASGRRWFTCFRTPIPRSITKAQFAAIVNWYVCSTPMGEAMRGRHGLGAIGIHVELQYANRRWGYVNMASANHRGPACNDVVSNLDCDQVPKAGDGRNWHVKVDDFTLAFQEWSPENPKTAARQKRLRTKVPAGAKPAQTTDPTTRPFSKYLMKSEALFPAEGKEWACVDGETIDSVLASGQLPGAVKAKFARWETVEPGADYDERGQRIQRGGFTAGGESWGAPPPWE</sequence>
<accession>C1ECH4</accession>
<dbReference type="PROSITE" id="PS01360">
    <property type="entry name" value="ZF_MYND_1"/>
    <property type="match status" value="1"/>
</dbReference>
<dbReference type="Proteomes" id="UP000002009">
    <property type="component" value="Chromosome 9"/>
</dbReference>
<dbReference type="InParanoid" id="C1ECH4"/>
<dbReference type="AlphaFoldDB" id="C1ECH4"/>
<dbReference type="eggNOG" id="ENOG502SF41">
    <property type="taxonomic scope" value="Eukaryota"/>
</dbReference>
<protein>
    <recommendedName>
        <fullName evidence="6">MYND-type domain-containing protein</fullName>
    </recommendedName>
</protein>